<evidence type="ECO:0000313" key="2">
    <source>
        <dbReference type="Proteomes" id="UP001596481"/>
    </source>
</evidence>
<sequence length="52" mass="6011">MSRRDVTLYGEDAQTFDAVHEHLSQNRVGDLSNPEVVRRLMEHYVATEKVPL</sequence>
<dbReference type="AlphaFoldDB" id="A0ABD5ZIK8"/>
<gene>
    <name evidence="1" type="ORF">ACFQJC_14505</name>
</gene>
<reference evidence="1 2" key="1">
    <citation type="journal article" date="2019" name="Int. J. Syst. Evol. Microbiol.">
        <title>The Global Catalogue of Microorganisms (GCM) 10K type strain sequencing project: providing services to taxonomists for standard genome sequencing and annotation.</title>
        <authorList>
            <consortium name="The Broad Institute Genomics Platform"/>
            <consortium name="The Broad Institute Genome Sequencing Center for Infectious Disease"/>
            <person name="Wu L."/>
            <person name="Ma J."/>
        </authorList>
    </citation>
    <scope>NUCLEOTIDE SEQUENCE [LARGE SCALE GENOMIC DNA]</scope>
    <source>
        <strain evidence="1 2">DSM 29988</strain>
    </source>
</reference>
<comment type="caution">
    <text evidence="1">The sequence shown here is derived from an EMBL/GenBank/DDBJ whole genome shotgun (WGS) entry which is preliminary data.</text>
</comment>
<keyword evidence="2" id="KW-1185">Reference proteome</keyword>
<organism evidence="1 2">
    <name type="scientific">Haloferax namakaokahaiae</name>
    <dbReference type="NCBI Taxonomy" id="1748331"/>
    <lineage>
        <taxon>Archaea</taxon>
        <taxon>Methanobacteriati</taxon>
        <taxon>Methanobacteriota</taxon>
        <taxon>Stenosarchaea group</taxon>
        <taxon>Halobacteria</taxon>
        <taxon>Halobacteriales</taxon>
        <taxon>Haloferacaceae</taxon>
        <taxon>Haloferax</taxon>
    </lineage>
</organism>
<evidence type="ECO:0000313" key="1">
    <source>
        <dbReference type="EMBL" id="MFC7204728.1"/>
    </source>
</evidence>
<proteinExistence type="predicted"/>
<dbReference type="Proteomes" id="UP001596481">
    <property type="component" value="Unassembled WGS sequence"/>
</dbReference>
<dbReference type="RefSeq" id="WP_390224663.1">
    <property type="nucleotide sequence ID" value="NZ_JBHTAA010000005.1"/>
</dbReference>
<dbReference type="EMBL" id="JBHTAA010000005">
    <property type="protein sequence ID" value="MFC7204728.1"/>
    <property type="molecule type" value="Genomic_DNA"/>
</dbReference>
<protein>
    <submittedName>
        <fullName evidence="1">Uncharacterized protein</fullName>
    </submittedName>
</protein>
<name>A0ABD5ZIK8_9EURY</name>
<accession>A0ABD5ZIK8</accession>